<name>A0A7J0EFB4_9ERIC</name>
<keyword evidence="2" id="KW-0378">Hydrolase</keyword>
<protein>
    <submittedName>
        <fullName evidence="2">Alpha/beta-Hydrolases superfamily protein</fullName>
    </submittedName>
</protein>
<accession>A0A7J0EFB4</accession>
<feature type="compositionally biased region" description="Low complexity" evidence="1">
    <location>
        <begin position="1"/>
        <end position="23"/>
    </location>
</feature>
<reference evidence="2 3" key="1">
    <citation type="submission" date="2019-07" db="EMBL/GenBank/DDBJ databases">
        <title>De Novo Assembly of kiwifruit Actinidia rufa.</title>
        <authorList>
            <person name="Sugita-Konishi S."/>
            <person name="Sato K."/>
            <person name="Mori E."/>
            <person name="Abe Y."/>
            <person name="Kisaki G."/>
            <person name="Hamano K."/>
            <person name="Suezawa K."/>
            <person name="Otani M."/>
            <person name="Fukuda T."/>
            <person name="Manabe T."/>
            <person name="Gomi K."/>
            <person name="Tabuchi M."/>
            <person name="Akimitsu K."/>
            <person name="Kataoka I."/>
        </authorList>
    </citation>
    <scope>NUCLEOTIDE SEQUENCE [LARGE SCALE GENOMIC DNA]</scope>
    <source>
        <strain evidence="3">cv. Fuchu</strain>
    </source>
</reference>
<organism evidence="2 3">
    <name type="scientific">Actinidia rufa</name>
    <dbReference type="NCBI Taxonomy" id="165716"/>
    <lineage>
        <taxon>Eukaryota</taxon>
        <taxon>Viridiplantae</taxon>
        <taxon>Streptophyta</taxon>
        <taxon>Embryophyta</taxon>
        <taxon>Tracheophyta</taxon>
        <taxon>Spermatophyta</taxon>
        <taxon>Magnoliopsida</taxon>
        <taxon>eudicotyledons</taxon>
        <taxon>Gunneridae</taxon>
        <taxon>Pentapetalae</taxon>
        <taxon>asterids</taxon>
        <taxon>Ericales</taxon>
        <taxon>Actinidiaceae</taxon>
        <taxon>Actinidia</taxon>
    </lineage>
</organism>
<evidence type="ECO:0000313" key="3">
    <source>
        <dbReference type="Proteomes" id="UP000585474"/>
    </source>
</evidence>
<proteinExistence type="predicted"/>
<dbReference type="Proteomes" id="UP000585474">
    <property type="component" value="Unassembled WGS sequence"/>
</dbReference>
<feature type="region of interest" description="Disordered" evidence="1">
    <location>
        <begin position="1"/>
        <end position="37"/>
    </location>
</feature>
<sequence length="75" mass="7754">MDLAASTSSSLSSTSSSAASKTSWFSGIVPGRGDRSATVKMANNSAAAGDSIGPINRRKQFQGVMFKYGPKPIQV</sequence>
<dbReference type="AlphaFoldDB" id="A0A7J0EFB4"/>
<keyword evidence="3" id="KW-1185">Reference proteome</keyword>
<dbReference type="GO" id="GO:0016787">
    <property type="term" value="F:hydrolase activity"/>
    <property type="evidence" value="ECO:0007669"/>
    <property type="project" value="UniProtKB-KW"/>
</dbReference>
<comment type="caution">
    <text evidence="2">The sequence shown here is derived from an EMBL/GenBank/DDBJ whole genome shotgun (WGS) entry which is preliminary data.</text>
</comment>
<dbReference type="EMBL" id="BJWL01000003">
    <property type="protein sequence ID" value="GFY85178.1"/>
    <property type="molecule type" value="Genomic_DNA"/>
</dbReference>
<evidence type="ECO:0000313" key="2">
    <source>
        <dbReference type="EMBL" id="GFY85178.1"/>
    </source>
</evidence>
<evidence type="ECO:0000256" key="1">
    <source>
        <dbReference type="SAM" id="MobiDB-lite"/>
    </source>
</evidence>
<dbReference type="OrthoDB" id="1721626at2759"/>
<gene>
    <name evidence="2" type="ORF">Acr_03g0019520</name>
</gene>